<comment type="subcellular location">
    <subcellularLocation>
        <location evidence="1">Plastid</location>
    </subcellularLocation>
</comment>
<keyword evidence="4 5" id="KW-0934">Plastid</keyword>
<accession>A0A1Z1MT43</accession>
<evidence type="ECO:0000256" key="4">
    <source>
        <dbReference type="ARBA" id="ARBA00022640"/>
    </source>
</evidence>
<dbReference type="Pfam" id="PF06868">
    <property type="entry name" value="DUF1257"/>
    <property type="match status" value="1"/>
</dbReference>
<proteinExistence type="inferred from homology"/>
<evidence type="ECO:0000313" key="5">
    <source>
        <dbReference type="EMBL" id="ARW69248.1"/>
    </source>
</evidence>
<evidence type="ECO:0000256" key="3">
    <source>
        <dbReference type="ARBA" id="ARBA00021585"/>
    </source>
</evidence>
<sequence length="124" mass="14573">MSHFSKIKTNINNLDILTKTIDQLGFRHQLISENNDIVVYNFDSNGNQNHILTFKWNKVSYSIVVDMQLWNLEVDFGYFTDTLFQKYAYNIVVNTSVTNGFQKIEESFNNDGSINIKLKRWYCS</sequence>
<dbReference type="GO" id="GO:0009536">
    <property type="term" value="C:plastid"/>
    <property type="evidence" value="ECO:0007669"/>
    <property type="project" value="UniProtKB-SubCell"/>
</dbReference>
<dbReference type="AlphaFoldDB" id="A0A1Z1MT43"/>
<keyword evidence="5" id="KW-0150">Chloroplast</keyword>
<reference evidence="5" key="1">
    <citation type="journal article" date="2017" name="J. Phycol.">
        <title>Analysis of chloroplast genomes and a supermatrix inform reclassification of the Rhodomelaceae (Rhodophyta).</title>
        <authorList>
            <person name="Diaz-Tapia P."/>
            <person name="Maggs C.A."/>
            <person name="West J.A."/>
            <person name="Verbruggen H."/>
        </authorList>
    </citation>
    <scope>NUCLEOTIDE SEQUENCE</scope>
    <source>
        <strain evidence="5">PD1760</strain>
    </source>
</reference>
<dbReference type="PANTHER" id="PTHR39638">
    <property type="entry name" value="YCF35"/>
    <property type="match status" value="1"/>
</dbReference>
<comment type="similarity">
    <text evidence="2">Belongs to the ycf35 family.</text>
</comment>
<evidence type="ECO:0000256" key="1">
    <source>
        <dbReference type="ARBA" id="ARBA00004474"/>
    </source>
</evidence>
<organism evidence="5">
    <name type="scientific">Polysiphonia sp</name>
    <dbReference type="NCBI Taxonomy" id="1967842"/>
    <lineage>
        <taxon>Eukaryota</taxon>
        <taxon>Rhodophyta</taxon>
        <taxon>Florideophyceae</taxon>
        <taxon>Rhodymeniophycidae</taxon>
        <taxon>Ceramiales</taxon>
        <taxon>Rhodomelaceae</taxon>
        <taxon>Polysiphonioideae</taxon>
        <taxon>Polysiphonia</taxon>
    </lineage>
</organism>
<geneLocation type="chloroplast" evidence="5"/>
<dbReference type="InterPro" id="IPR009666">
    <property type="entry name" value="Uncharacterised_Ycf35"/>
</dbReference>
<protein>
    <recommendedName>
        <fullName evidence="3">Uncharacterized protein ycf35</fullName>
    </recommendedName>
</protein>
<evidence type="ECO:0000256" key="2">
    <source>
        <dbReference type="ARBA" id="ARBA00009068"/>
    </source>
</evidence>
<name>A0A1Z1MT43_9FLOR</name>
<dbReference type="PANTHER" id="PTHR39638:SF2">
    <property type="entry name" value="YCF35"/>
    <property type="match status" value="1"/>
</dbReference>
<dbReference type="EMBL" id="MF101456">
    <property type="protein sequence ID" value="ARW69248.1"/>
    <property type="molecule type" value="Genomic_DNA"/>
</dbReference>
<gene>
    <name evidence="5" type="primary">ycf35</name>
</gene>